<evidence type="ECO:0000313" key="3">
    <source>
        <dbReference type="EMBL" id="SQB99152.1"/>
    </source>
</evidence>
<evidence type="ECO:0000313" key="4">
    <source>
        <dbReference type="Proteomes" id="UP000250166"/>
    </source>
</evidence>
<dbReference type="InterPro" id="IPR027417">
    <property type="entry name" value="P-loop_NTPase"/>
</dbReference>
<dbReference type="Pfam" id="PF00437">
    <property type="entry name" value="T2SSE"/>
    <property type="match status" value="1"/>
</dbReference>
<dbReference type="Proteomes" id="UP000250166">
    <property type="component" value="Unassembled WGS sequence"/>
</dbReference>
<comment type="similarity">
    <text evidence="1">Belongs to the GSP E family.</text>
</comment>
<dbReference type="InterPro" id="IPR050921">
    <property type="entry name" value="T4SS_GSP_E_ATPase"/>
</dbReference>
<protein>
    <submittedName>
        <fullName evidence="3">Twitching mobility protein</fullName>
    </submittedName>
</protein>
<evidence type="ECO:0000256" key="1">
    <source>
        <dbReference type="ARBA" id="ARBA00006611"/>
    </source>
</evidence>
<organism evidence="3 4">
    <name type="scientific">Helicobacter fennelliae</name>
    <dbReference type="NCBI Taxonomy" id="215"/>
    <lineage>
        <taxon>Bacteria</taxon>
        <taxon>Pseudomonadati</taxon>
        <taxon>Campylobacterota</taxon>
        <taxon>Epsilonproteobacteria</taxon>
        <taxon>Campylobacterales</taxon>
        <taxon>Helicobacteraceae</taxon>
        <taxon>Helicobacter</taxon>
    </lineage>
</organism>
<dbReference type="AlphaFoldDB" id="A0A2X3B5S7"/>
<dbReference type="GO" id="GO:0016887">
    <property type="term" value="F:ATP hydrolysis activity"/>
    <property type="evidence" value="ECO:0007669"/>
    <property type="project" value="InterPro"/>
</dbReference>
<evidence type="ECO:0000259" key="2">
    <source>
        <dbReference type="Pfam" id="PF00437"/>
    </source>
</evidence>
<proteinExistence type="inferred from homology"/>
<sequence length="327" mass="35795">MQRANKAFQDIVAKAILLQASDIHIIDNEVSLRILDRIEVLDSGEDAPTSIVGSLLESLLSEETKQKLAKGMEDDVSIEVGDLEASDLGVKNVRLRACFYKSLGKICASFRILPQQIPSPESLQIPQGFVKIATQKSGLILVSGATGAGKSTTIASILEMINQTQQKHIICIQDPIEFIHTNAKSIFSYRQIHTDTQNFHTAILSSLRQDPDIISIGELRDAESIKAAILAAQTGHLVISTTHSSDCVSTIERICMKNQDILEQLASCLLGILAQRLCIKDSKRVVDFELLLATPAIKTLIRENKIHQVQAQLTIGKSAGMKTFDTL</sequence>
<dbReference type="Gene3D" id="3.40.50.300">
    <property type="entry name" value="P-loop containing nucleotide triphosphate hydrolases"/>
    <property type="match status" value="1"/>
</dbReference>
<dbReference type="RefSeq" id="WP_112058851.1">
    <property type="nucleotide sequence ID" value="NZ_UAWL01000006.1"/>
</dbReference>
<feature type="domain" description="Bacterial type II secretion system protein E" evidence="2">
    <location>
        <begin position="7"/>
        <end position="279"/>
    </location>
</feature>
<reference evidence="3 4" key="1">
    <citation type="submission" date="2018-06" db="EMBL/GenBank/DDBJ databases">
        <authorList>
            <consortium name="Pathogen Informatics"/>
            <person name="Doyle S."/>
        </authorList>
    </citation>
    <scope>NUCLEOTIDE SEQUENCE [LARGE SCALE GENOMIC DNA]</scope>
    <source>
        <strain evidence="3 4">NCTC13102</strain>
    </source>
</reference>
<accession>A0A2X3B5S7</accession>
<dbReference type="SUPFAM" id="SSF52540">
    <property type="entry name" value="P-loop containing nucleoside triphosphate hydrolases"/>
    <property type="match status" value="1"/>
</dbReference>
<dbReference type="Gene3D" id="3.30.450.90">
    <property type="match status" value="1"/>
</dbReference>
<name>A0A2X3B5S7_9HELI</name>
<dbReference type="PANTHER" id="PTHR30486:SF16">
    <property type="entry name" value="TWITCHING MOTILITY PROTEIN PILT"/>
    <property type="match status" value="1"/>
</dbReference>
<gene>
    <name evidence="3" type="primary">pilT</name>
    <name evidence="3" type="ORF">NCTC13102_01608</name>
</gene>
<dbReference type="InterPro" id="IPR001482">
    <property type="entry name" value="T2SS/T4SS_dom"/>
</dbReference>
<dbReference type="PANTHER" id="PTHR30486">
    <property type="entry name" value="TWITCHING MOTILITY PROTEIN PILT"/>
    <property type="match status" value="1"/>
</dbReference>
<dbReference type="EMBL" id="UAWL01000006">
    <property type="protein sequence ID" value="SQB99152.1"/>
    <property type="molecule type" value="Genomic_DNA"/>
</dbReference>